<proteinExistence type="predicted"/>
<dbReference type="PANTHER" id="PTHR48100:SF1">
    <property type="entry name" value="HISTIDINE PHOSPHATASE FAMILY PROTEIN-RELATED"/>
    <property type="match status" value="1"/>
</dbReference>
<gene>
    <name evidence="1" type="ORF">N782_05060</name>
</gene>
<dbReference type="SUPFAM" id="SSF53254">
    <property type="entry name" value="Phosphoglycerate mutase-like"/>
    <property type="match status" value="1"/>
</dbReference>
<keyword evidence="2" id="KW-1185">Reference proteome</keyword>
<dbReference type="Proteomes" id="UP000030147">
    <property type="component" value="Unassembled WGS sequence"/>
</dbReference>
<dbReference type="InterPro" id="IPR013078">
    <property type="entry name" value="His_Pase_superF_clade-1"/>
</dbReference>
<dbReference type="eggNOG" id="COG0406">
    <property type="taxonomic scope" value="Bacteria"/>
</dbReference>
<dbReference type="AlphaFoldDB" id="A0A0A2TH72"/>
<dbReference type="Gene3D" id="3.40.50.1240">
    <property type="entry name" value="Phosphoglycerate mutase-like"/>
    <property type="match status" value="1"/>
</dbReference>
<protein>
    <submittedName>
        <fullName evidence="1">Phosphoglycerate mutase</fullName>
    </submittedName>
</protein>
<dbReference type="STRING" id="1385514.N782_05060"/>
<evidence type="ECO:0000313" key="1">
    <source>
        <dbReference type="EMBL" id="KGP73421.1"/>
    </source>
</evidence>
<dbReference type="RefSeq" id="WP_036817653.1">
    <property type="nucleotide sequence ID" value="NZ_AVBF01000013.1"/>
</dbReference>
<evidence type="ECO:0000313" key="2">
    <source>
        <dbReference type="Proteomes" id="UP000030147"/>
    </source>
</evidence>
<comment type="caution">
    <text evidence="1">The sequence shown here is derived from an EMBL/GenBank/DDBJ whole genome shotgun (WGS) entry which is preliminary data.</text>
</comment>
<dbReference type="GO" id="GO:0016791">
    <property type="term" value="F:phosphatase activity"/>
    <property type="evidence" value="ECO:0007669"/>
    <property type="project" value="TreeGrafter"/>
</dbReference>
<dbReference type="InterPro" id="IPR050275">
    <property type="entry name" value="PGM_Phosphatase"/>
</dbReference>
<name>A0A0A2TH72_9BACI</name>
<dbReference type="GO" id="GO:0005737">
    <property type="term" value="C:cytoplasm"/>
    <property type="evidence" value="ECO:0007669"/>
    <property type="project" value="TreeGrafter"/>
</dbReference>
<reference evidence="1 2" key="1">
    <citation type="journal article" date="2015" name="Stand. Genomic Sci.">
        <title>High quality draft genome sequence of the moderately halophilic bacterium Pontibacillus yanchengensis Y32(T) and comparison among Pontibacillus genomes.</title>
        <authorList>
            <person name="Huang J."/>
            <person name="Qiao Z.X."/>
            <person name="Tang J.W."/>
            <person name="Wang G."/>
        </authorList>
    </citation>
    <scope>NUCLEOTIDE SEQUENCE [LARGE SCALE GENOMIC DNA]</scope>
    <source>
        <strain evidence="1 2">Y32</strain>
    </source>
</reference>
<dbReference type="EMBL" id="AVBF01000013">
    <property type="protein sequence ID" value="KGP73421.1"/>
    <property type="molecule type" value="Genomic_DNA"/>
</dbReference>
<sequence>MEFIFIRHGKGEHTENLPNSLQRVDPSLTVEGINQVNLLRQHLPITADDVVVASPTTRTLQTSSILCENVACKKIVHPLVAPRMFPQKSEWSTLPCDRVKSPEEIKKEFPDFEFVTDELTDLWKNGINTLPEKEFRELAENFIEWCKQHPQQRIHVVSHDGTITSYRHLLTNQTLTRNDFLQDGGWIRVTG</sequence>
<dbReference type="SMART" id="SM00855">
    <property type="entry name" value="PGAM"/>
    <property type="match status" value="1"/>
</dbReference>
<dbReference type="InterPro" id="IPR029033">
    <property type="entry name" value="His_PPase_superfam"/>
</dbReference>
<organism evidence="1 2">
    <name type="scientific">Pontibacillus yanchengensis Y32</name>
    <dbReference type="NCBI Taxonomy" id="1385514"/>
    <lineage>
        <taxon>Bacteria</taxon>
        <taxon>Bacillati</taxon>
        <taxon>Bacillota</taxon>
        <taxon>Bacilli</taxon>
        <taxon>Bacillales</taxon>
        <taxon>Bacillaceae</taxon>
        <taxon>Pontibacillus</taxon>
    </lineage>
</organism>
<dbReference type="CDD" id="cd07067">
    <property type="entry name" value="HP_PGM_like"/>
    <property type="match status" value="1"/>
</dbReference>
<dbReference type="Pfam" id="PF00300">
    <property type="entry name" value="His_Phos_1"/>
    <property type="match status" value="1"/>
</dbReference>
<dbReference type="OrthoDB" id="2435937at2"/>
<dbReference type="PANTHER" id="PTHR48100">
    <property type="entry name" value="BROAD-SPECIFICITY PHOSPHATASE YOR283W-RELATED"/>
    <property type="match status" value="1"/>
</dbReference>
<accession>A0A0A2TH72</accession>